<proteinExistence type="predicted"/>
<name>A0A0E9U3L1_ANGAN</name>
<accession>A0A0E9U3L1</accession>
<protein>
    <submittedName>
        <fullName evidence="1">Uncharacterized protein</fullName>
    </submittedName>
</protein>
<reference evidence="1" key="2">
    <citation type="journal article" date="2015" name="Fish Shellfish Immunol.">
        <title>Early steps in the European eel (Anguilla anguilla)-Vibrio vulnificus interaction in the gills: Role of the RtxA13 toxin.</title>
        <authorList>
            <person name="Callol A."/>
            <person name="Pajuelo D."/>
            <person name="Ebbesson L."/>
            <person name="Teles M."/>
            <person name="MacKenzie S."/>
            <person name="Amaro C."/>
        </authorList>
    </citation>
    <scope>NUCLEOTIDE SEQUENCE</scope>
</reference>
<evidence type="ECO:0000313" key="1">
    <source>
        <dbReference type="EMBL" id="JAH60386.1"/>
    </source>
</evidence>
<dbReference type="AlphaFoldDB" id="A0A0E9U3L1"/>
<sequence length="34" mass="3920">MFPQSKSTFLLVILLESCKLRVCLTSEVIPCSFW</sequence>
<reference evidence="1" key="1">
    <citation type="submission" date="2014-11" db="EMBL/GenBank/DDBJ databases">
        <authorList>
            <person name="Amaro Gonzalez C."/>
        </authorList>
    </citation>
    <scope>NUCLEOTIDE SEQUENCE</scope>
</reference>
<dbReference type="EMBL" id="GBXM01048191">
    <property type="protein sequence ID" value="JAH60386.1"/>
    <property type="molecule type" value="Transcribed_RNA"/>
</dbReference>
<organism evidence="1">
    <name type="scientific">Anguilla anguilla</name>
    <name type="common">European freshwater eel</name>
    <name type="synonym">Muraena anguilla</name>
    <dbReference type="NCBI Taxonomy" id="7936"/>
    <lineage>
        <taxon>Eukaryota</taxon>
        <taxon>Metazoa</taxon>
        <taxon>Chordata</taxon>
        <taxon>Craniata</taxon>
        <taxon>Vertebrata</taxon>
        <taxon>Euteleostomi</taxon>
        <taxon>Actinopterygii</taxon>
        <taxon>Neopterygii</taxon>
        <taxon>Teleostei</taxon>
        <taxon>Anguilliformes</taxon>
        <taxon>Anguillidae</taxon>
        <taxon>Anguilla</taxon>
    </lineage>
</organism>